<sequence>MAAFGAADVEHFAYLAECSRAEAVPLPFGKSPSFQPSLRVLPERSSQLSIHSSIVRRRRP</sequence>
<evidence type="ECO:0000313" key="2">
    <source>
        <dbReference type="Proteomes" id="UP000030671"/>
    </source>
</evidence>
<dbReference type="HOGENOM" id="CLU_2942017_0_0_1"/>
<dbReference type="AlphaFoldDB" id="W4KJS5"/>
<keyword evidence="2" id="KW-1185">Reference proteome</keyword>
<organism evidence="1 2">
    <name type="scientific">Heterobasidion irregulare (strain TC 32-1)</name>
    <dbReference type="NCBI Taxonomy" id="747525"/>
    <lineage>
        <taxon>Eukaryota</taxon>
        <taxon>Fungi</taxon>
        <taxon>Dikarya</taxon>
        <taxon>Basidiomycota</taxon>
        <taxon>Agaricomycotina</taxon>
        <taxon>Agaricomycetes</taxon>
        <taxon>Russulales</taxon>
        <taxon>Bondarzewiaceae</taxon>
        <taxon>Heterobasidion</taxon>
        <taxon>Heterobasidion annosum species complex</taxon>
    </lineage>
</organism>
<dbReference type="Proteomes" id="UP000030671">
    <property type="component" value="Unassembled WGS sequence"/>
</dbReference>
<gene>
    <name evidence="1" type="ORF">HETIRDRAFT_448898</name>
</gene>
<evidence type="ECO:0000313" key="1">
    <source>
        <dbReference type="EMBL" id="ETW85954.1"/>
    </source>
</evidence>
<dbReference type="GeneID" id="20675896"/>
<dbReference type="EMBL" id="KI925455">
    <property type="protein sequence ID" value="ETW85954.1"/>
    <property type="molecule type" value="Genomic_DNA"/>
</dbReference>
<dbReference type="RefSeq" id="XP_009542752.1">
    <property type="nucleotide sequence ID" value="XM_009544457.1"/>
</dbReference>
<protein>
    <submittedName>
        <fullName evidence="1">Uncharacterized protein</fullName>
    </submittedName>
</protein>
<name>W4KJS5_HETIT</name>
<reference evidence="1 2" key="1">
    <citation type="journal article" date="2012" name="New Phytol.">
        <title>Insight into trade-off between wood decay and parasitism from the genome of a fungal forest pathogen.</title>
        <authorList>
            <person name="Olson A."/>
            <person name="Aerts A."/>
            <person name="Asiegbu F."/>
            <person name="Belbahri L."/>
            <person name="Bouzid O."/>
            <person name="Broberg A."/>
            <person name="Canback B."/>
            <person name="Coutinho P.M."/>
            <person name="Cullen D."/>
            <person name="Dalman K."/>
            <person name="Deflorio G."/>
            <person name="van Diepen L.T."/>
            <person name="Dunand C."/>
            <person name="Duplessis S."/>
            <person name="Durling M."/>
            <person name="Gonthier P."/>
            <person name="Grimwood J."/>
            <person name="Fossdal C.G."/>
            <person name="Hansson D."/>
            <person name="Henrissat B."/>
            <person name="Hietala A."/>
            <person name="Himmelstrand K."/>
            <person name="Hoffmeister D."/>
            <person name="Hogberg N."/>
            <person name="James T.Y."/>
            <person name="Karlsson M."/>
            <person name="Kohler A."/>
            <person name="Kues U."/>
            <person name="Lee Y.H."/>
            <person name="Lin Y.C."/>
            <person name="Lind M."/>
            <person name="Lindquist E."/>
            <person name="Lombard V."/>
            <person name="Lucas S."/>
            <person name="Lunden K."/>
            <person name="Morin E."/>
            <person name="Murat C."/>
            <person name="Park J."/>
            <person name="Raffaello T."/>
            <person name="Rouze P."/>
            <person name="Salamov A."/>
            <person name="Schmutz J."/>
            <person name="Solheim H."/>
            <person name="Stahlberg J."/>
            <person name="Velez H."/>
            <person name="de Vries R.P."/>
            <person name="Wiebenga A."/>
            <person name="Woodward S."/>
            <person name="Yakovlev I."/>
            <person name="Garbelotto M."/>
            <person name="Martin F."/>
            <person name="Grigoriev I.V."/>
            <person name="Stenlid J."/>
        </authorList>
    </citation>
    <scope>NUCLEOTIDE SEQUENCE [LARGE SCALE GENOMIC DNA]</scope>
    <source>
        <strain evidence="1 2">TC 32-1</strain>
    </source>
</reference>
<dbReference type="InParanoid" id="W4KJS5"/>
<dbReference type="KEGG" id="hir:HETIRDRAFT_448898"/>
<proteinExistence type="predicted"/>
<accession>W4KJS5</accession>